<feature type="compositionally biased region" description="Acidic residues" evidence="1">
    <location>
        <begin position="584"/>
        <end position="598"/>
    </location>
</feature>
<keyword evidence="3" id="KW-1185">Reference proteome</keyword>
<organism evidence="2 3">
    <name type="scientific">Sporothrix stenoceras</name>
    <dbReference type="NCBI Taxonomy" id="5173"/>
    <lineage>
        <taxon>Eukaryota</taxon>
        <taxon>Fungi</taxon>
        <taxon>Dikarya</taxon>
        <taxon>Ascomycota</taxon>
        <taxon>Pezizomycotina</taxon>
        <taxon>Sordariomycetes</taxon>
        <taxon>Sordariomycetidae</taxon>
        <taxon>Ophiostomatales</taxon>
        <taxon>Ophiostomataceae</taxon>
        <taxon>Sporothrix</taxon>
    </lineage>
</organism>
<dbReference type="EMBL" id="JAWCUI010000001">
    <property type="protein sequence ID" value="KAL1903408.1"/>
    <property type="molecule type" value="Genomic_DNA"/>
</dbReference>
<accession>A0ABR3ZRV3</accession>
<protein>
    <recommendedName>
        <fullName evidence="4">Hydroxyproline-rich glyco protein</fullName>
    </recommendedName>
</protein>
<evidence type="ECO:0000313" key="3">
    <source>
        <dbReference type="Proteomes" id="UP001583186"/>
    </source>
</evidence>
<name>A0ABR3ZRV3_9PEZI</name>
<feature type="region of interest" description="Disordered" evidence="1">
    <location>
        <begin position="582"/>
        <end position="623"/>
    </location>
</feature>
<proteinExistence type="predicted"/>
<feature type="compositionally biased region" description="Low complexity" evidence="1">
    <location>
        <begin position="203"/>
        <end position="218"/>
    </location>
</feature>
<feature type="region of interest" description="Disordered" evidence="1">
    <location>
        <begin position="1"/>
        <end position="38"/>
    </location>
</feature>
<feature type="compositionally biased region" description="Polar residues" evidence="1">
    <location>
        <begin position="248"/>
        <end position="257"/>
    </location>
</feature>
<dbReference type="Proteomes" id="UP001583186">
    <property type="component" value="Unassembled WGS sequence"/>
</dbReference>
<feature type="region of interest" description="Disordered" evidence="1">
    <location>
        <begin position="192"/>
        <end position="267"/>
    </location>
</feature>
<feature type="compositionally biased region" description="Polar residues" evidence="1">
    <location>
        <begin position="28"/>
        <end position="38"/>
    </location>
</feature>
<gene>
    <name evidence="2" type="ORF">Sste5346_000034</name>
</gene>
<evidence type="ECO:0000313" key="2">
    <source>
        <dbReference type="EMBL" id="KAL1903408.1"/>
    </source>
</evidence>
<feature type="compositionally biased region" description="Polar residues" evidence="1">
    <location>
        <begin position="192"/>
        <end position="202"/>
    </location>
</feature>
<evidence type="ECO:0008006" key="4">
    <source>
        <dbReference type="Google" id="ProtNLM"/>
    </source>
</evidence>
<sequence>MDDEPSEATAADSGKRAAVNGAVKTRVESNGSTDGMMTISSRGDVVLDVLFETSRETLRTTRKNAKAASKSYISAASSASASATGTSVLKPQLPMAFRVESAALKKNSRYFANLLGDTRFKEARTVEEGLAALALDDIKPADADISRLPRVHIDDDDEGSRTAGRELVFAELLRILHWDGTVAPVVFNTDSGDQADKATSPQSKSKTAAKPGATAAKGRLARTTPVSGKVAATRKGAAPTGKGVRSEPATQNNSAVPQTHPVLLPGSRWSAKTTPTLLELATLALQADRFACTDAVSAYVRALRLRFPQPIVRSARGEGGIGGGMGSGAGGLPSMANEEAIRQKIFVAWLLDQPLRFHAGTRELIHYGSKRWVAALSGEDDDEVDYANGNGNGNVNGTTNHHDQELPAWWDLPNGLESELQFRRACIINCIASIPRHFLGLYTSRNRRQCKMGYESSAACDSFQLGEIIKFFFHKDLLFLQDFSATVMTPKGRRQQPRLSPADYAAVDINHILATLKQCPAYQLDKHHVNCGLRTRILPILEYIQAMIGASAVALHRHDWTAVHHGKASWLAAAEAAGLLDGDGYGDDDDDSDLDGDGPDGNSDRTPTFGKPPSRSVTAAKTDQYTPQVFRFTRSVAGDQRLRFEGSMAADRMARQLFTARRWNWTPEN</sequence>
<reference evidence="2 3" key="1">
    <citation type="journal article" date="2024" name="IMA Fungus">
        <title>IMA Genome - F19 : A genome assembly and annotation guide to empower mycologists, including annotated draft genome sequences of Ceratocystis pirilliformis, Diaporthe australafricana, Fusarium ophioides, Paecilomyces lecythidis, and Sporothrix stenoceras.</title>
        <authorList>
            <person name="Aylward J."/>
            <person name="Wilson A.M."/>
            <person name="Visagie C.M."/>
            <person name="Spraker J."/>
            <person name="Barnes I."/>
            <person name="Buitendag C."/>
            <person name="Ceriani C."/>
            <person name="Del Mar Angel L."/>
            <person name="du Plessis D."/>
            <person name="Fuchs T."/>
            <person name="Gasser K."/>
            <person name="Kramer D."/>
            <person name="Li W."/>
            <person name="Munsamy K."/>
            <person name="Piso A."/>
            <person name="Price J.L."/>
            <person name="Sonnekus B."/>
            <person name="Thomas C."/>
            <person name="van der Nest A."/>
            <person name="van Dijk A."/>
            <person name="van Heerden A."/>
            <person name="van Vuuren N."/>
            <person name="Yilmaz N."/>
            <person name="Duong T.A."/>
            <person name="van der Merwe N.A."/>
            <person name="Wingfield M.J."/>
            <person name="Wingfield B.D."/>
        </authorList>
    </citation>
    <scope>NUCLEOTIDE SEQUENCE [LARGE SCALE GENOMIC DNA]</scope>
    <source>
        <strain evidence="2 3">CMW 5346</strain>
    </source>
</reference>
<evidence type="ECO:0000256" key="1">
    <source>
        <dbReference type="SAM" id="MobiDB-lite"/>
    </source>
</evidence>
<comment type="caution">
    <text evidence="2">The sequence shown here is derived from an EMBL/GenBank/DDBJ whole genome shotgun (WGS) entry which is preliminary data.</text>
</comment>